<dbReference type="GO" id="GO:0012505">
    <property type="term" value="C:endomembrane system"/>
    <property type="evidence" value="ECO:0007669"/>
    <property type="project" value="UniProtKB-SubCell"/>
</dbReference>
<evidence type="ECO:0000313" key="11">
    <source>
        <dbReference type="EMBL" id="KAJ1604788.1"/>
    </source>
</evidence>
<gene>
    <name evidence="11" type="ORF">OJ253_3474</name>
</gene>
<evidence type="ECO:0000256" key="7">
    <source>
        <dbReference type="ARBA" id="ARBA00023136"/>
    </source>
</evidence>
<dbReference type="OrthoDB" id="421979at2759"/>
<evidence type="ECO:0000256" key="9">
    <source>
        <dbReference type="SAM" id="SignalP"/>
    </source>
</evidence>
<name>A0A9D5DIM5_9CRYT</name>
<keyword evidence="7" id="KW-0472">Membrane</keyword>
<evidence type="ECO:0000256" key="3">
    <source>
        <dbReference type="ARBA" id="ARBA00022679"/>
    </source>
</evidence>
<dbReference type="Proteomes" id="UP001067231">
    <property type="component" value="Unassembled WGS sequence"/>
</dbReference>
<organism evidence="11">
    <name type="scientific">Cryptosporidium canis</name>
    <dbReference type="NCBI Taxonomy" id="195482"/>
    <lineage>
        <taxon>Eukaryota</taxon>
        <taxon>Sar</taxon>
        <taxon>Alveolata</taxon>
        <taxon>Apicomplexa</taxon>
        <taxon>Conoidasida</taxon>
        <taxon>Coccidia</taxon>
        <taxon>Eucoccidiorida</taxon>
        <taxon>Eimeriorina</taxon>
        <taxon>Cryptosporidiidae</taxon>
        <taxon>Cryptosporidium</taxon>
    </lineage>
</organism>
<dbReference type="InterPro" id="IPR003378">
    <property type="entry name" value="Fringe-like_glycosylTrfase"/>
</dbReference>
<evidence type="ECO:0000256" key="2">
    <source>
        <dbReference type="ARBA" id="ARBA00022676"/>
    </source>
</evidence>
<evidence type="ECO:0000256" key="6">
    <source>
        <dbReference type="ARBA" id="ARBA00022989"/>
    </source>
</evidence>
<proteinExistence type="predicted"/>
<dbReference type="GO" id="GO:0016020">
    <property type="term" value="C:membrane"/>
    <property type="evidence" value="ECO:0007669"/>
    <property type="project" value="UniProtKB-SubCell"/>
</dbReference>
<dbReference type="Gene3D" id="3.90.550.50">
    <property type="match status" value="1"/>
</dbReference>
<evidence type="ECO:0000259" key="10">
    <source>
        <dbReference type="Pfam" id="PF02434"/>
    </source>
</evidence>
<dbReference type="AlphaFoldDB" id="A0A9D5DIM5"/>
<evidence type="ECO:0000256" key="5">
    <source>
        <dbReference type="ARBA" id="ARBA00022968"/>
    </source>
</evidence>
<protein>
    <recommendedName>
        <fullName evidence="10">Fringe-like glycosyltransferase domain-containing protein</fullName>
    </recommendedName>
</protein>
<evidence type="ECO:0000256" key="8">
    <source>
        <dbReference type="ARBA" id="ARBA00037847"/>
    </source>
</evidence>
<keyword evidence="9" id="KW-0732">Signal</keyword>
<evidence type="ECO:0000256" key="1">
    <source>
        <dbReference type="ARBA" id="ARBA00004606"/>
    </source>
</evidence>
<comment type="subcellular location">
    <subcellularLocation>
        <location evidence="8">Endomembrane system</location>
        <topology evidence="8">Single-pass membrane protein</topology>
    </subcellularLocation>
    <subcellularLocation>
        <location evidence="1">Membrane</location>
        <topology evidence="1">Single-pass type II membrane protein</topology>
    </subcellularLocation>
</comment>
<feature type="chain" id="PRO_5039438403" description="Fringe-like glycosyltransferase domain-containing protein" evidence="9">
    <location>
        <begin position="23"/>
        <end position="576"/>
    </location>
</feature>
<dbReference type="PANTHER" id="PTHR10811">
    <property type="entry name" value="FRINGE-RELATED"/>
    <property type="match status" value="1"/>
</dbReference>
<keyword evidence="2" id="KW-0328">Glycosyltransferase</keyword>
<evidence type="ECO:0000256" key="4">
    <source>
        <dbReference type="ARBA" id="ARBA00022692"/>
    </source>
</evidence>
<dbReference type="EMBL" id="JAPCXC010000119">
    <property type="protein sequence ID" value="KAJ1604788.1"/>
    <property type="molecule type" value="Genomic_DNA"/>
</dbReference>
<comment type="caution">
    <text evidence="11">The sequence shown here is derived from an EMBL/GenBank/DDBJ whole genome shotgun (WGS) entry which is preliminary data.</text>
</comment>
<keyword evidence="4" id="KW-0812">Transmembrane</keyword>
<accession>A0A9D5DIM5</accession>
<feature type="domain" description="Fringe-like glycosyltransferase" evidence="10">
    <location>
        <begin position="289"/>
        <end position="319"/>
    </location>
</feature>
<keyword evidence="5" id="KW-0735">Signal-anchor</keyword>
<feature type="domain" description="Fringe-like glycosyltransferase" evidence="10">
    <location>
        <begin position="373"/>
        <end position="539"/>
    </location>
</feature>
<keyword evidence="6" id="KW-1133">Transmembrane helix</keyword>
<feature type="signal peptide" evidence="9">
    <location>
        <begin position="1"/>
        <end position="22"/>
    </location>
</feature>
<sequence length="576" mass="67724">MKYYLFLIYYLIFNYLLYPLHCNEEIDNDISYLREKVKFIIFDDFHIGPDNKSILDILLIENKIPKENIYYLSENIPHKSPQDTLLLPILFRHVKESIDNSFDWFFIINSYTRFDPNLLSKLLFNLNNEQTTFEKIQNISNFNSNIKSPNNNFIGAQINDNSPSIVHHYNLDRNFHYPFHHSGYAIRRFTIESLQVSISSSNYINNQYNSKIYTDVNYEISKLIYDQLNIGLKDIPEFCINTNDTNPKYHKKHSIVPRKCITWSISYRISDQCISFSTPTNNLDPKSIVNPNEVVISIKTTKKYHHDRIPQINQLWANKQYLNYQSANSNPFCKDYFLSNSHLLKPFTHQSIHIDTLSDFNDNVNSLEIHDLKTGNQLNGHCLKLYTIIHFLYNKYVTNNIHSNHNIKYFVLADDDTLIIPFSLLNSLTFINHHLGNDHDLYLGLRYSLGSIIDNWSIDYITGGAGIIINSNSLTKLVNCKKCICNKPDEPDDMALGRWFKILNIKATNFYGFHQAEPNNYHPYYNYYSHIISYHKIESSLPKTAQKYNPKFFNLLYPHISHDILNQEKESKHDEL</sequence>
<dbReference type="Pfam" id="PF02434">
    <property type="entry name" value="Fringe"/>
    <property type="match status" value="2"/>
</dbReference>
<reference evidence="11" key="1">
    <citation type="submission" date="2022-10" db="EMBL/GenBank/DDBJ databases">
        <title>Adaptive evolution leads to modifications in subtelomeric GC content in a zoonotic Cryptosporidium species.</title>
        <authorList>
            <person name="Li J."/>
            <person name="Feng Y."/>
            <person name="Xiao L."/>
        </authorList>
    </citation>
    <scope>NUCLEOTIDE SEQUENCE</scope>
    <source>
        <strain evidence="11">33844</strain>
    </source>
</reference>
<dbReference type="GO" id="GO:0016757">
    <property type="term" value="F:glycosyltransferase activity"/>
    <property type="evidence" value="ECO:0007669"/>
    <property type="project" value="UniProtKB-KW"/>
</dbReference>
<keyword evidence="3" id="KW-0808">Transferase</keyword>